<evidence type="ECO:0000313" key="3">
    <source>
        <dbReference type="Proteomes" id="UP001307889"/>
    </source>
</evidence>
<protein>
    <submittedName>
        <fullName evidence="2">Uncharacterized protein</fullName>
    </submittedName>
</protein>
<feature type="region of interest" description="Disordered" evidence="1">
    <location>
        <begin position="1"/>
        <end position="45"/>
    </location>
</feature>
<keyword evidence="3" id="KW-1185">Reference proteome</keyword>
<organism evidence="2 3">
    <name type="scientific">Nesidiocoris tenuis</name>
    <dbReference type="NCBI Taxonomy" id="355587"/>
    <lineage>
        <taxon>Eukaryota</taxon>
        <taxon>Metazoa</taxon>
        <taxon>Ecdysozoa</taxon>
        <taxon>Arthropoda</taxon>
        <taxon>Hexapoda</taxon>
        <taxon>Insecta</taxon>
        <taxon>Pterygota</taxon>
        <taxon>Neoptera</taxon>
        <taxon>Paraneoptera</taxon>
        <taxon>Hemiptera</taxon>
        <taxon>Heteroptera</taxon>
        <taxon>Panheteroptera</taxon>
        <taxon>Cimicomorpha</taxon>
        <taxon>Miridae</taxon>
        <taxon>Dicyphina</taxon>
        <taxon>Nesidiocoris</taxon>
    </lineage>
</organism>
<evidence type="ECO:0000313" key="2">
    <source>
        <dbReference type="EMBL" id="BET02490.1"/>
    </source>
</evidence>
<feature type="compositionally biased region" description="Polar residues" evidence="1">
    <location>
        <begin position="22"/>
        <end position="45"/>
    </location>
</feature>
<name>A0ABN7BDN4_9HEMI</name>
<reference evidence="2 3" key="1">
    <citation type="submission" date="2023-09" db="EMBL/GenBank/DDBJ databases">
        <title>Nesidiocoris tenuis whole genome shotgun sequence.</title>
        <authorList>
            <person name="Shibata T."/>
            <person name="Shimoda M."/>
            <person name="Kobayashi T."/>
            <person name="Uehara T."/>
        </authorList>
    </citation>
    <scope>NUCLEOTIDE SEQUENCE [LARGE SCALE GENOMIC DNA]</scope>
    <source>
        <strain evidence="2 3">Japan</strain>
    </source>
</reference>
<proteinExistence type="predicted"/>
<sequence>MTIPTKEINKNTTKAADDRKTTQIVDTVNDSRNTNANDAKQKHTTGTINNIENEIDRIKMKSTRSQERLIVILDRNCHRCTVIANRETIGNR</sequence>
<accession>A0ABN7BDN4</accession>
<dbReference type="EMBL" id="AP028922">
    <property type="protein sequence ID" value="BET02490.1"/>
    <property type="molecule type" value="Genomic_DNA"/>
</dbReference>
<dbReference type="Proteomes" id="UP001307889">
    <property type="component" value="Chromosome 14"/>
</dbReference>
<gene>
    <name evidence="2" type="ORF">NTJ_15308</name>
</gene>
<evidence type="ECO:0000256" key="1">
    <source>
        <dbReference type="SAM" id="MobiDB-lite"/>
    </source>
</evidence>